<evidence type="ECO:0000256" key="6">
    <source>
        <dbReference type="ARBA" id="ARBA00023018"/>
    </source>
</evidence>
<comment type="caution">
    <text evidence="22">The sequence shown here is derived from an EMBL/GenBank/DDBJ whole genome shotgun (WGS) entry which is preliminary data.</text>
</comment>
<evidence type="ECO:0000256" key="14">
    <source>
        <dbReference type="ARBA" id="ARBA00023257"/>
    </source>
</evidence>
<keyword evidence="4" id="KW-0732">Signal</keyword>
<dbReference type="EMBL" id="CALNXK010000071">
    <property type="protein sequence ID" value="CAH3143612.1"/>
    <property type="molecule type" value="Genomic_DNA"/>
</dbReference>
<feature type="transmembrane region" description="Helical" evidence="18">
    <location>
        <begin position="245"/>
        <end position="265"/>
    </location>
</feature>
<feature type="transmembrane region" description="Helical" evidence="18">
    <location>
        <begin position="212"/>
        <end position="233"/>
    </location>
</feature>
<dbReference type="Gene3D" id="2.70.170.10">
    <property type="entry name" value="Neurotransmitter-gated ion-channel ligand-binding domain"/>
    <property type="match status" value="1"/>
</dbReference>
<keyword evidence="5 18" id="KW-1133">Transmembrane helix</keyword>
<feature type="region of interest" description="Disordered" evidence="19">
    <location>
        <begin position="306"/>
        <end position="335"/>
    </location>
</feature>
<dbReference type="SUPFAM" id="SSF90112">
    <property type="entry name" value="Neurotransmitter-gated ion-channel transmembrane pore"/>
    <property type="match status" value="1"/>
</dbReference>
<dbReference type="InterPro" id="IPR006028">
    <property type="entry name" value="GABAA/Glycine_rcpt"/>
</dbReference>
<reference evidence="22 23" key="1">
    <citation type="submission" date="2022-05" db="EMBL/GenBank/DDBJ databases">
        <authorList>
            <consortium name="Genoscope - CEA"/>
            <person name="William W."/>
        </authorList>
    </citation>
    <scope>NUCLEOTIDE SEQUENCE [LARGE SCALE GENOMIC DNA]</scope>
</reference>
<keyword evidence="8 18" id="KW-0472">Membrane</keyword>
<evidence type="ECO:0000256" key="15">
    <source>
        <dbReference type="ARBA" id="ARBA00023286"/>
    </source>
</evidence>
<evidence type="ECO:0000256" key="12">
    <source>
        <dbReference type="ARBA" id="ARBA00023180"/>
    </source>
</evidence>
<feature type="transmembrane region" description="Helical" evidence="18">
    <location>
        <begin position="277"/>
        <end position="296"/>
    </location>
</feature>
<keyword evidence="6" id="KW-0770">Synapse</keyword>
<evidence type="ECO:0000256" key="8">
    <source>
        <dbReference type="ARBA" id="ARBA00023136"/>
    </source>
</evidence>
<evidence type="ECO:0000256" key="5">
    <source>
        <dbReference type="ARBA" id="ARBA00022989"/>
    </source>
</evidence>
<dbReference type="CDD" id="cd19049">
    <property type="entry name" value="LGIC_TM_anion"/>
    <property type="match status" value="1"/>
</dbReference>
<keyword evidence="2" id="KW-1003">Cell membrane</keyword>
<keyword evidence="15" id="KW-1071">Ligand-gated ion channel</keyword>
<protein>
    <submittedName>
        <fullName evidence="22">Uncharacterized protein</fullName>
    </submittedName>
</protein>
<evidence type="ECO:0000256" key="4">
    <source>
        <dbReference type="ARBA" id="ARBA00022729"/>
    </source>
</evidence>
<dbReference type="InterPro" id="IPR036734">
    <property type="entry name" value="Neur_chan_lig-bd_sf"/>
</dbReference>
<keyword evidence="16 18" id="KW-0407">Ion channel</keyword>
<dbReference type="Pfam" id="PF02931">
    <property type="entry name" value="Neur_chan_LBD"/>
    <property type="match status" value="1"/>
</dbReference>
<dbReference type="PRINTS" id="PR00253">
    <property type="entry name" value="GABAARECEPTR"/>
</dbReference>
<evidence type="ECO:0000256" key="18">
    <source>
        <dbReference type="RuleBase" id="RU000687"/>
    </source>
</evidence>
<sequence>SGNLSLLQVLKKHLIDSNYDKGTPPYFKVNSTLIDLDVYIDTFGKVEEVNMEIGAYVYFRQQWTDPRIANVINSTVWMKGEDIMMLWKPDTACYNSRGETNLDKEDKHIHSVMKLFPNGTVYYSRNTHLVAACDMNLRNFPIDTQNCTFTFGSYGFPNDAVDYRWHRNGVFIARHTMAQFTVIASQVSSRVLKFDVGLFTLLDMSFLLQRSLGYYLIQLYLPCIFLVMLSWLVFWMSPESGGDRLTVGITCILTIVFLLGYVNGMLPKVSYVKGVDWYLITSFLFIFLSLVECVVVEKLESSASKERASKESGQENEDLSASQQPSKEKQEQPTLHGNVSEIFCRKDGSSKISDGSRVKPKRVQVLPVASETPAFNHYEKGWLSQIKSKFLPVSEKRKAKPLSRAQKIDMASRILFPFLYVVYNTVYWCVYLNGVEILA</sequence>
<name>A0ABN8PGZ0_9CNID</name>
<evidence type="ECO:0000313" key="23">
    <source>
        <dbReference type="Proteomes" id="UP001159405"/>
    </source>
</evidence>
<dbReference type="InterPro" id="IPR006201">
    <property type="entry name" value="Neur_channel"/>
</dbReference>
<dbReference type="InterPro" id="IPR006202">
    <property type="entry name" value="Neur_chan_lig-bd"/>
</dbReference>
<evidence type="ECO:0000256" key="16">
    <source>
        <dbReference type="ARBA" id="ARBA00023303"/>
    </source>
</evidence>
<evidence type="ECO:0000256" key="7">
    <source>
        <dbReference type="ARBA" id="ARBA00023065"/>
    </source>
</evidence>
<comment type="subcellular location">
    <subcellularLocation>
        <location evidence="17">Postsynaptic cell membrane</location>
        <topology evidence="17">Multi-pass membrane protein</topology>
    </subcellularLocation>
</comment>
<evidence type="ECO:0000313" key="22">
    <source>
        <dbReference type="EMBL" id="CAH3143612.1"/>
    </source>
</evidence>
<gene>
    <name evidence="22" type="ORF">PLOB_00043527</name>
</gene>
<keyword evidence="14" id="KW-0628">Postsynaptic cell membrane</keyword>
<dbReference type="InterPro" id="IPR001390">
    <property type="entry name" value="GABAAa_rcpt"/>
</dbReference>
<dbReference type="PROSITE" id="PS00236">
    <property type="entry name" value="NEUROTR_ION_CHANNEL"/>
    <property type="match status" value="1"/>
</dbReference>
<feature type="non-terminal residue" evidence="22">
    <location>
        <position position="1"/>
    </location>
</feature>
<feature type="domain" description="Neurotransmitter-gated ion-channel ligand-binding" evidence="20">
    <location>
        <begin position="11"/>
        <end position="170"/>
    </location>
</feature>
<dbReference type="Gene3D" id="1.20.58.390">
    <property type="entry name" value="Neurotransmitter-gated ion-channel transmembrane domain"/>
    <property type="match status" value="1"/>
</dbReference>
<dbReference type="PRINTS" id="PR01079">
    <property type="entry name" value="GABAARALPHA"/>
</dbReference>
<feature type="transmembrane region" description="Helical" evidence="18">
    <location>
        <begin position="414"/>
        <end position="434"/>
    </location>
</feature>
<dbReference type="InterPro" id="IPR038050">
    <property type="entry name" value="Neuro_actylchol_rec"/>
</dbReference>
<proteinExistence type="inferred from homology"/>
<dbReference type="InterPro" id="IPR018000">
    <property type="entry name" value="Neurotransmitter_ion_chnl_CS"/>
</dbReference>
<evidence type="ECO:0000256" key="13">
    <source>
        <dbReference type="ARBA" id="ARBA00023214"/>
    </source>
</evidence>
<dbReference type="PRINTS" id="PR00252">
    <property type="entry name" value="NRIONCHANNEL"/>
</dbReference>
<evidence type="ECO:0000259" key="20">
    <source>
        <dbReference type="Pfam" id="PF02931"/>
    </source>
</evidence>
<keyword evidence="13" id="KW-0868">Chloride</keyword>
<comment type="similarity">
    <text evidence="18">Belongs to the ligand-gated ion channel (TC 1.A.9) family.</text>
</comment>
<dbReference type="Proteomes" id="UP001159405">
    <property type="component" value="Unassembled WGS sequence"/>
</dbReference>
<keyword evidence="9" id="KW-1015">Disulfide bond</keyword>
<evidence type="ECO:0000256" key="19">
    <source>
        <dbReference type="SAM" id="MobiDB-lite"/>
    </source>
</evidence>
<evidence type="ECO:0000256" key="2">
    <source>
        <dbReference type="ARBA" id="ARBA00022475"/>
    </source>
</evidence>
<evidence type="ECO:0000256" key="1">
    <source>
        <dbReference type="ARBA" id="ARBA00022448"/>
    </source>
</evidence>
<evidence type="ECO:0000256" key="9">
    <source>
        <dbReference type="ARBA" id="ARBA00023157"/>
    </source>
</evidence>
<keyword evidence="7 18" id="KW-0406">Ion transport</keyword>
<dbReference type="SUPFAM" id="SSF63712">
    <property type="entry name" value="Nicotinic receptor ligand binding domain-like"/>
    <property type="match status" value="1"/>
</dbReference>
<dbReference type="PANTHER" id="PTHR18945">
    <property type="entry name" value="NEUROTRANSMITTER GATED ION CHANNEL"/>
    <property type="match status" value="1"/>
</dbReference>
<evidence type="ECO:0000256" key="3">
    <source>
        <dbReference type="ARBA" id="ARBA00022692"/>
    </source>
</evidence>
<keyword evidence="11" id="KW-0869">Chloride channel</keyword>
<keyword evidence="3 18" id="KW-0812">Transmembrane</keyword>
<keyword evidence="1 18" id="KW-0813">Transport</keyword>
<keyword evidence="12" id="KW-0325">Glycoprotein</keyword>
<evidence type="ECO:0000256" key="10">
    <source>
        <dbReference type="ARBA" id="ARBA00023170"/>
    </source>
</evidence>
<feature type="domain" description="Neurotransmitter-gated ion-channel transmembrane" evidence="21">
    <location>
        <begin position="219"/>
        <end position="428"/>
    </location>
</feature>
<evidence type="ECO:0000256" key="17">
    <source>
        <dbReference type="ARBA" id="ARBA00034104"/>
    </source>
</evidence>
<evidence type="ECO:0000256" key="11">
    <source>
        <dbReference type="ARBA" id="ARBA00023173"/>
    </source>
</evidence>
<dbReference type="InterPro" id="IPR006029">
    <property type="entry name" value="Neurotrans-gated_channel_TM"/>
</dbReference>
<organism evidence="22 23">
    <name type="scientific">Porites lobata</name>
    <dbReference type="NCBI Taxonomy" id="104759"/>
    <lineage>
        <taxon>Eukaryota</taxon>
        <taxon>Metazoa</taxon>
        <taxon>Cnidaria</taxon>
        <taxon>Anthozoa</taxon>
        <taxon>Hexacorallia</taxon>
        <taxon>Scleractinia</taxon>
        <taxon>Fungiina</taxon>
        <taxon>Poritidae</taxon>
        <taxon>Porites</taxon>
    </lineage>
</organism>
<keyword evidence="23" id="KW-1185">Reference proteome</keyword>
<dbReference type="InterPro" id="IPR036719">
    <property type="entry name" value="Neuro-gated_channel_TM_sf"/>
</dbReference>
<accession>A0ABN8PGZ0</accession>
<evidence type="ECO:0000259" key="21">
    <source>
        <dbReference type="Pfam" id="PF02932"/>
    </source>
</evidence>
<keyword evidence="10" id="KW-0675">Receptor</keyword>
<dbReference type="Pfam" id="PF02932">
    <property type="entry name" value="Neur_chan_memb"/>
    <property type="match status" value="1"/>
</dbReference>